<dbReference type="AlphaFoldDB" id="A0AAV6MG53"/>
<name>A0AAV6MG53_9ROSI</name>
<dbReference type="PANTHER" id="PTHR37215:SF1">
    <property type="entry name" value="ACYL-COA-BINDING DOMAIN PROTEIN"/>
    <property type="match status" value="1"/>
</dbReference>
<dbReference type="Proteomes" id="UP000685013">
    <property type="component" value="Chromosome 14"/>
</dbReference>
<dbReference type="EMBL" id="JAGKQH010000014">
    <property type="protein sequence ID" value="KAG6580606.1"/>
    <property type="molecule type" value="Genomic_DNA"/>
</dbReference>
<protein>
    <submittedName>
        <fullName evidence="3">Uncharacterized protein</fullName>
    </submittedName>
</protein>
<evidence type="ECO:0000313" key="4">
    <source>
        <dbReference type="Proteomes" id="UP000685013"/>
    </source>
</evidence>
<feature type="transmembrane region" description="Helical" evidence="2">
    <location>
        <begin position="21"/>
        <end position="40"/>
    </location>
</feature>
<gene>
    <name evidence="3" type="ORF">SDJN03_20608</name>
</gene>
<keyword evidence="4" id="KW-1185">Reference proteome</keyword>
<proteinExistence type="predicted"/>
<evidence type="ECO:0000256" key="1">
    <source>
        <dbReference type="SAM" id="Coils"/>
    </source>
</evidence>
<organism evidence="3 4">
    <name type="scientific">Cucurbita argyrosperma subsp. sororia</name>
    <dbReference type="NCBI Taxonomy" id="37648"/>
    <lineage>
        <taxon>Eukaryota</taxon>
        <taxon>Viridiplantae</taxon>
        <taxon>Streptophyta</taxon>
        <taxon>Embryophyta</taxon>
        <taxon>Tracheophyta</taxon>
        <taxon>Spermatophyta</taxon>
        <taxon>Magnoliopsida</taxon>
        <taxon>eudicotyledons</taxon>
        <taxon>Gunneridae</taxon>
        <taxon>Pentapetalae</taxon>
        <taxon>rosids</taxon>
        <taxon>fabids</taxon>
        <taxon>Cucurbitales</taxon>
        <taxon>Cucurbitaceae</taxon>
        <taxon>Cucurbiteae</taxon>
        <taxon>Cucurbita</taxon>
    </lineage>
</organism>
<evidence type="ECO:0000256" key="2">
    <source>
        <dbReference type="SAM" id="Phobius"/>
    </source>
</evidence>
<evidence type="ECO:0000313" key="3">
    <source>
        <dbReference type="EMBL" id="KAG6580606.1"/>
    </source>
</evidence>
<keyword evidence="2" id="KW-0472">Membrane</keyword>
<dbReference type="PANTHER" id="PTHR37215">
    <property type="entry name" value="ACYL-COA-BINDING DOMAIN PROTEIN"/>
    <property type="match status" value="1"/>
</dbReference>
<accession>A0AAV6MG53</accession>
<feature type="coiled-coil region" evidence="1">
    <location>
        <begin position="83"/>
        <end position="137"/>
    </location>
</feature>
<reference evidence="3 4" key="1">
    <citation type="journal article" date="2021" name="Hortic Res">
        <title>The domestication of Cucurbita argyrosperma as revealed by the genome of its wild relative.</title>
        <authorList>
            <person name="Barrera-Redondo J."/>
            <person name="Sanchez-de la Vega G."/>
            <person name="Aguirre-Liguori J.A."/>
            <person name="Castellanos-Morales G."/>
            <person name="Gutierrez-Guerrero Y.T."/>
            <person name="Aguirre-Dugua X."/>
            <person name="Aguirre-Planter E."/>
            <person name="Tenaillon M.I."/>
            <person name="Lira-Saade R."/>
            <person name="Eguiarte L.E."/>
        </authorList>
    </citation>
    <scope>NUCLEOTIDE SEQUENCE [LARGE SCALE GENOMIC DNA]</scope>
    <source>
        <strain evidence="3">JBR-2021</strain>
    </source>
</reference>
<sequence>MSISPAIDGQRGHMGADRKRTFIGLAVAMFLGSVVYTRLWTIDFSMSSGHAELLRRQFDLANREAMDESAEWRRMYDHEHDRANKCRSDLNKLKESFKKVEDAASFDQELTKMQTENLALRTKVDALQQKLKAETIEFELRGYYYYAISTRPLTFSSLVHLNPAAYSHISLLRIGWIVKTEVSAGMTKWIEGRETLSCIVAPHRLSSDKKGGKHGSFFS</sequence>
<feature type="non-terminal residue" evidence="3">
    <location>
        <position position="1"/>
    </location>
</feature>
<keyword evidence="2" id="KW-1133">Transmembrane helix</keyword>
<keyword evidence="1" id="KW-0175">Coiled coil</keyword>
<keyword evidence="2" id="KW-0812">Transmembrane</keyword>
<comment type="caution">
    <text evidence="3">The sequence shown here is derived from an EMBL/GenBank/DDBJ whole genome shotgun (WGS) entry which is preliminary data.</text>
</comment>